<keyword evidence="7" id="KW-0503">Monooxygenase</keyword>
<reference evidence="9" key="1">
    <citation type="submission" date="2020-10" db="EMBL/GenBank/DDBJ databases">
        <authorList>
            <person name="Han B."/>
            <person name="Lu T."/>
            <person name="Zhao Q."/>
            <person name="Huang X."/>
            <person name="Zhao Y."/>
        </authorList>
    </citation>
    <scope>NUCLEOTIDE SEQUENCE</scope>
</reference>
<dbReference type="InterPro" id="IPR036396">
    <property type="entry name" value="Cyt_P450_sf"/>
</dbReference>
<evidence type="ECO:0000313" key="9">
    <source>
        <dbReference type="EMBL" id="CAD6251623.1"/>
    </source>
</evidence>
<keyword evidence="3 6" id="KW-0479">Metal-binding</keyword>
<evidence type="ECO:0000313" key="10">
    <source>
        <dbReference type="Proteomes" id="UP000604825"/>
    </source>
</evidence>
<dbReference type="PANTHER" id="PTHR47955">
    <property type="entry name" value="CYTOCHROME P450 FAMILY 71 PROTEIN"/>
    <property type="match status" value="1"/>
</dbReference>
<evidence type="ECO:0000256" key="3">
    <source>
        <dbReference type="ARBA" id="ARBA00022723"/>
    </source>
</evidence>
<dbReference type="Gene3D" id="1.10.630.10">
    <property type="entry name" value="Cytochrome P450"/>
    <property type="match status" value="1"/>
</dbReference>
<dbReference type="Pfam" id="PF00067">
    <property type="entry name" value="p450"/>
    <property type="match status" value="3"/>
</dbReference>
<comment type="cofactor">
    <cofactor evidence="6">
        <name>heme</name>
        <dbReference type="ChEBI" id="CHEBI:30413"/>
    </cofactor>
</comment>
<dbReference type="GO" id="GO:0020037">
    <property type="term" value="F:heme binding"/>
    <property type="evidence" value="ECO:0007669"/>
    <property type="project" value="InterPro"/>
</dbReference>
<dbReference type="SUPFAM" id="SSF48264">
    <property type="entry name" value="Cytochrome P450"/>
    <property type="match status" value="1"/>
</dbReference>
<dbReference type="AlphaFoldDB" id="A0A811Q4S3"/>
<comment type="caution">
    <text evidence="9">The sequence shown here is derived from an EMBL/GenBank/DDBJ whole genome shotgun (WGS) entry which is preliminary data.</text>
</comment>
<evidence type="ECO:0000256" key="1">
    <source>
        <dbReference type="ARBA" id="ARBA00010617"/>
    </source>
</evidence>
<dbReference type="PANTHER" id="PTHR47955:SF8">
    <property type="entry name" value="CYTOCHROME P450 71D11-LIKE"/>
    <property type="match status" value="1"/>
</dbReference>
<evidence type="ECO:0000256" key="2">
    <source>
        <dbReference type="ARBA" id="ARBA00022617"/>
    </source>
</evidence>
<dbReference type="InterPro" id="IPR017972">
    <property type="entry name" value="Cyt_P450_CS"/>
</dbReference>
<dbReference type="GO" id="GO:0016705">
    <property type="term" value="F:oxidoreductase activity, acting on paired donors, with incorporation or reduction of molecular oxygen"/>
    <property type="evidence" value="ECO:0007669"/>
    <property type="project" value="InterPro"/>
</dbReference>
<protein>
    <recommendedName>
        <fullName evidence="11">Cytochrome P450</fullName>
    </recommendedName>
</protein>
<keyword evidence="5 6" id="KW-0408">Iron</keyword>
<evidence type="ECO:0000256" key="8">
    <source>
        <dbReference type="SAM" id="MobiDB-lite"/>
    </source>
</evidence>
<dbReference type="InterPro" id="IPR001128">
    <property type="entry name" value="Cyt_P450"/>
</dbReference>
<dbReference type="EMBL" id="CAJGYO010000008">
    <property type="protein sequence ID" value="CAD6251623.1"/>
    <property type="molecule type" value="Genomic_DNA"/>
</dbReference>
<accession>A0A811Q4S3</accession>
<proteinExistence type="inferred from homology"/>
<feature type="region of interest" description="Disordered" evidence="8">
    <location>
        <begin position="122"/>
        <end position="144"/>
    </location>
</feature>
<evidence type="ECO:0008006" key="11">
    <source>
        <dbReference type="Google" id="ProtNLM"/>
    </source>
</evidence>
<dbReference type="GO" id="GO:0004497">
    <property type="term" value="F:monooxygenase activity"/>
    <property type="evidence" value="ECO:0007669"/>
    <property type="project" value="UniProtKB-KW"/>
</dbReference>
<feature type="binding site" description="axial binding residue" evidence="6">
    <location>
        <position position="370"/>
    </location>
    <ligand>
        <name>heme</name>
        <dbReference type="ChEBI" id="CHEBI:30413"/>
    </ligand>
    <ligandPart>
        <name>Fe</name>
        <dbReference type="ChEBI" id="CHEBI:18248"/>
    </ligandPart>
</feature>
<keyword evidence="10" id="KW-1185">Reference proteome</keyword>
<gene>
    <name evidence="9" type="ORF">NCGR_LOCUS35363</name>
</gene>
<dbReference type="GO" id="GO:0005506">
    <property type="term" value="F:iron ion binding"/>
    <property type="evidence" value="ECO:0007669"/>
    <property type="project" value="InterPro"/>
</dbReference>
<evidence type="ECO:0000256" key="6">
    <source>
        <dbReference type="PIRSR" id="PIRSR602401-1"/>
    </source>
</evidence>
<dbReference type="Proteomes" id="UP000604825">
    <property type="component" value="Unassembled WGS sequence"/>
</dbReference>
<dbReference type="PRINTS" id="PR00385">
    <property type="entry name" value="P450"/>
</dbReference>
<feature type="region of interest" description="Disordered" evidence="8">
    <location>
        <begin position="204"/>
        <end position="225"/>
    </location>
</feature>
<organism evidence="9 10">
    <name type="scientific">Miscanthus lutarioriparius</name>
    <dbReference type="NCBI Taxonomy" id="422564"/>
    <lineage>
        <taxon>Eukaryota</taxon>
        <taxon>Viridiplantae</taxon>
        <taxon>Streptophyta</taxon>
        <taxon>Embryophyta</taxon>
        <taxon>Tracheophyta</taxon>
        <taxon>Spermatophyta</taxon>
        <taxon>Magnoliopsida</taxon>
        <taxon>Liliopsida</taxon>
        <taxon>Poales</taxon>
        <taxon>Poaceae</taxon>
        <taxon>PACMAD clade</taxon>
        <taxon>Panicoideae</taxon>
        <taxon>Andropogonodae</taxon>
        <taxon>Andropogoneae</taxon>
        <taxon>Saccharinae</taxon>
        <taxon>Miscanthus</taxon>
    </lineage>
</organism>
<keyword evidence="2 6" id="KW-0349">Heme</keyword>
<feature type="compositionally biased region" description="Basic and acidic residues" evidence="8">
    <location>
        <begin position="132"/>
        <end position="142"/>
    </location>
</feature>
<dbReference type="PRINTS" id="PR00463">
    <property type="entry name" value="EP450I"/>
</dbReference>
<keyword evidence="4 7" id="KW-0560">Oxidoreductase</keyword>
<comment type="similarity">
    <text evidence="1 7">Belongs to the cytochrome P450 family.</text>
</comment>
<name>A0A811Q4S3_9POAL</name>
<dbReference type="OrthoDB" id="2789670at2759"/>
<sequence length="441" mass="48957">MAYGLRLPPGPWRLPLIGSLHHLVAARSPTVLKAPLIYLKLGEVPVVVASSPDAAREIMKTHDVNFATRPWSPTVKVLMADGEGLVFARYGPEWRQLRKISILELLSARRVQSFRGVQEEEVGRHRGVSAGRGREPQPEDRRAHKRHGRALHEITAGFSLGDLFTSSRLASLIGGTARRAAVNRRKMFELMDYVIKQHEELAEGSHGHSYRGHCEGGSSGRASEDIQKEGGLEVPLTMGMIKTVILDLFVAGSETSASTLQWAMSELVSNPEVMQRAQAKVREKLQGKTTVTEDDLIHLKYIKLVIKETLRMHPVVPYVASAKGVSRVMQGHGYWDDAATFKPEWFEAGTVDSKGTDFEYTPFGAGRRICPGMAFAQASMELVLAALLYHFDWKLPGGMLPSEVDMTEEMGINVRRKHDLYLHPIVSVPTTCMIESYTTVP</sequence>
<evidence type="ECO:0000256" key="4">
    <source>
        <dbReference type="ARBA" id="ARBA00023002"/>
    </source>
</evidence>
<evidence type="ECO:0000256" key="5">
    <source>
        <dbReference type="ARBA" id="ARBA00023004"/>
    </source>
</evidence>
<evidence type="ECO:0000256" key="7">
    <source>
        <dbReference type="RuleBase" id="RU000461"/>
    </source>
</evidence>
<dbReference type="PROSITE" id="PS00086">
    <property type="entry name" value="CYTOCHROME_P450"/>
    <property type="match status" value="1"/>
</dbReference>
<dbReference type="InterPro" id="IPR002401">
    <property type="entry name" value="Cyt_P450_E_grp-I"/>
</dbReference>